<organism evidence="3 4">
    <name type="scientific">Rhodopseudomonas palustris</name>
    <dbReference type="NCBI Taxonomy" id="1076"/>
    <lineage>
        <taxon>Bacteria</taxon>
        <taxon>Pseudomonadati</taxon>
        <taxon>Pseudomonadota</taxon>
        <taxon>Alphaproteobacteria</taxon>
        <taxon>Hyphomicrobiales</taxon>
        <taxon>Nitrobacteraceae</taxon>
        <taxon>Rhodopseudomonas</taxon>
    </lineage>
</organism>
<keyword evidence="3" id="KW-0808">Transferase</keyword>
<dbReference type="GO" id="GO:0016301">
    <property type="term" value="F:kinase activity"/>
    <property type="evidence" value="ECO:0007669"/>
    <property type="project" value="UniProtKB-KW"/>
</dbReference>
<dbReference type="Pfam" id="PF14760">
    <property type="entry name" value="Rnk_N"/>
    <property type="match status" value="1"/>
</dbReference>
<evidence type="ECO:0000313" key="4">
    <source>
        <dbReference type="Proteomes" id="UP000248134"/>
    </source>
</evidence>
<protein>
    <submittedName>
        <fullName evidence="3">Nucleoside diphosphate kinase regulator</fullName>
    </submittedName>
</protein>
<dbReference type="InterPro" id="IPR023459">
    <property type="entry name" value="Tscrpt_elong_fac_GreA/B_fam"/>
</dbReference>
<dbReference type="PANTHER" id="PTHR30437">
    <property type="entry name" value="TRANSCRIPTION ELONGATION FACTOR GREA"/>
    <property type="match status" value="1"/>
</dbReference>
<dbReference type="EMBL" id="QKQS01000023">
    <property type="protein sequence ID" value="PZA11487.1"/>
    <property type="molecule type" value="Genomic_DNA"/>
</dbReference>
<proteinExistence type="predicted"/>
<gene>
    <name evidence="3" type="ORF">DNX69_19675</name>
</gene>
<evidence type="ECO:0000259" key="1">
    <source>
        <dbReference type="Pfam" id="PF01272"/>
    </source>
</evidence>
<dbReference type="OrthoDB" id="192847at2"/>
<name>A0A323UGZ0_RHOPL</name>
<reference evidence="3 4" key="1">
    <citation type="submission" date="2018-06" db="EMBL/GenBank/DDBJ databases">
        <title>Draft Whole-Genome Sequence of the purple photosynthetic bacterium Rhodospeudomonas palustris XCP.</title>
        <authorList>
            <person name="Rayyan A."/>
            <person name="Meyer T.E."/>
            <person name="Kyndt J.A."/>
        </authorList>
    </citation>
    <scope>NUCLEOTIDE SEQUENCE [LARGE SCALE GENOMIC DNA]</scope>
    <source>
        <strain evidence="3 4">XCP</strain>
    </source>
</reference>
<dbReference type="GO" id="GO:0032784">
    <property type="term" value="P:regulation of DNA-templated transcription elongation"/>
    <property type="evidence" value="ECO:0007669"/>
    <property type="project" value="InterPro"/>
</dbReference>
<keyword evidence="3" id="KW-0418">Kinase</keyword>
<dbReference type="AlphaFoldDB" id="A0A323UGZ0"/>
<dbReference type="GO" id="GO:0003677">
    <property type="term" value="F:DNA binding"/>
    <property type="evidence" value="ECO:0007669"/>
    <property type="project" value="InterPro"/>
</dbReference>
<dbReference type="Gene3D" id="1.10.286.20">
    <property type="match status" value="1"/>
</dbReference>
<sequence>MIQTIRTQRPPITIRNCDAERLGQLAEAAAQRYPATAEFLAGEVARASVAPDSDPLPGIVCMDSALTFRDDTTGKEKQVTLVYPTEADVEAGRISVLTPIGAALIGLSVGQSISFETPSGEQRSLTVLSVSEPN</sequence>
<dbReference type="Gene3D" id="3.10.50.30">
    <property type="entry name" value="Transcription elongation factor, GreA/GreB, C-terminal domain"/>
    <property type="match status" value="1"/>
</dbReference>
<evidence type="ECO:0000313" key="3">
    <source>
        <dbReference type="EMBL" id="PZA11487.1"/>
    </source>
</evidence>
<dbReference type="InterPro" id="IPR001437">
    <property type="entry name" value="Tscrpt_elong_fac_GreA/B_C"/>
</dbReference>
<dbReference type="RefSeq" id="WP_110787569.1">
    <property type="nucleotide sequence ID" value="NZ_QKQS01000023.1"/>
</dbReference>
<feature type="domain" description="Regulator of nucleoside diphosphate kinase N-terminal" evidence="2">
    <location>
        <begin position="10"/>
        <end position="49"/>
    </location>
</feature>
<dbReference type="SUPFAM" id="SSF54534">
    <property type="entry name" value="FKBP-like"/>
    <property type="match status" value="1"/>
</dbReference>
<comment type="caution">
    <text evidence="3">The sequence shown here is derived from an EMBL/GenBank/DDBJ whole genome shotgun (WGS) entry which is preliminary data.</text>
</comment>
<feature type="domain" description="Transcription elongation factor GreA/GreB C-terminal" evidence="1">
    <location>
        <begin position="59"/>
        <end position="131"/>
    </location>
</feature>
<dbReference type="PANTHER" id="PTHR30437:SF5">
    <property type="entry name" value="REGULATOR OF NUCLEOSIDE DIPHOSPHATE KINASE"/>
    <property type="match status" value="1"/>
</dbReference>
<dbReference type="PIRSF" id="PIRSF006092">
    <property type="entry name" value="GreA_GreB"/>
    <property type="match status" value="1"/>
</dbReference>
<dbReference type="Proteomes" id="UP000248134">
    <property type="component" value="Unassembled WGS sequence"/>
</dbReference>
<dbReference type="Pfam" id="PF01272">
    <property type="entry name" value="GreA_GreB"/>
    <property type="match status" value="1"/>
</dbReference>
<dbReference type="GO" id="GO:0006354">
    <property type="term" value="P:DNA-templated transcription elongation"/>
    <property type="evidence" value="ECO:0007669"/>
    <property type="project" value="TreeGrafter"/>
</dbReference>
<dbReference type="InterPro" id="IPR029462">
    <property type="entry name" value="Rnk_N"/>
</dbReference>
<evidence type="ECO:0000259" key="2">
    <source>
        <dbReference type="Pfam" id="PF14760"/>
    </source>
</evidence>
<dbReference type="InterPro" id="IPR036953">
    <property type="entry name" value="GreA/GreB_C_sf"/>
</dbReference>
<accession>A0A323UGZ0</accession>
<dbReference type="NCBIfam" id="NF004396">
    <property type="entry name" value="PRK05753.1"/>
    <property type="match status" value="1"/>
</dbReference>
<dbReference type="GO" id="GO:0070063">
    <property type="term" value="F:RNA polymerase binding"/>
    <property type="evidence" value="ECO:0007669"/>
    <property type="project" value="InterPro"/>
</dbReference>